<sequence length="263" mass="30219">MMMVLSLLTLIGTLPLPRIIKESLISLKSSLHARHDKKWYVLPKLWDKIRLEDAVNCATTVLEEKFDKTAHVFLRHGARTNIRLYDEHDMKEHCIAPERERDMEELKGMLPLNIALDSARLLNTYKWALAARKLLAWSFKNVKKEAYNYAMEGKLVELAILAIVARKKVFKTLPKSYGAGIDGRMTILQCLKNQILSLVDKEMNLMAKFEHENVTQIRSKIMAMRLTAMLLQVCESAGDTIEEYLQSQQLVDVCILLPVPHFV</sequence>
<feature type="chain" id="PRO_5032656839" evidence="1">
    <location>
        <begin position="16"/>
        <end position="263"/>
    </location>
</feature>
<dbReference type="OrthoDB" id="673776at2759"/>
<keyword evidence="1" id="KW-0732">Signal</keyword>
<dbReference type="Proteomes" id="UP000626092">
    <property type="component" value="Unassembled WGS sequence"/>
</dbReference>
<comment type="caution">
    <text evidence="2">The sequence shown here is derived from an EMBL/GenBank/DDBJ whole genome shotgun (WGS) entry which is preliminary data.</text>
</comment>
<evidence type="ECO:0000313" key="2">
    <source>
        <dbReference type="EMBL" id="KAF7120648.1"/>
    </source>
</evidence>
<accession>A0A834G6B0</accession>
<feature type="signal peptide" evidence="1">
    <location>
        <begin position="1"/>
        <end position="15"/>
    </location>
</feature>
<gene>
    <name evidence="2" type="ORF">RHSIM_Rhsim13G0234400</name>
</gene>
<keyword evidence="3" id="KW-1185">Reference proteome</keyword>
<protein>
    <submittedName>
        <fullName evidence="2">Uncharacterized protein</fullName>
    </submittedName>
</protein>
<name>A0A834G6B0_RHOSS</name>
<dbReference type="AlphaFoldDB" id="A0A834G6B0"/>
<reference evidence="2" key="1">
    <citation type="submission" date="2019-11" db="EMBL/GenBank/DDBJ databases">
        <authorList>
            <person name="Liu Y."/>
            <person name="Hou J."/>
            <person name="Li T.-Q."/>
            <person name="Guan C.-H."/>
            <person name="Wu X."/>
            <person name="Wu H.-Z."/>
            <person name="Ling F."/>
            <person name="Zhang R."/>
            <person name="Shi X.-G."/>
            <person name="Ren J.-P."/>
            <person name="Chen E.-F."/>
            <person name="Sun J.-M."/>
        </authorList>
    </citation>
    <scope>NUCLEOTIDE SEQUENCE</scope>
    <source>
        <strain evidence="2">Adult_tree_wgs_1</strain>
        <tissue evidence="2">Leaves</tissue>
    </source>
</reference>
<evidence type="ECO:0000313" key="3">
    <source>
        <dbReference type="Proteomes" id="UP000626092"/>
    </source>
</evidence>
<organism evidence="2 3">
    <name type="scientific">Rhododendron simsii</name>
    <name type="common">Sims's rhododendron</name>
    <dbReference type="NCBI Taxonomy" id="118357"/>
    <lineage>
        <taxon>Eukaryota</taxon>
        <taxon>Viridiplantae</taxon>
        <taxon>Streptophyta</taxon>
        <taxon>Embryophyta</taxon>
        <taxon>Tracheophyta</taxon>
        <taxon>Spermatophyta</taxon>
        <taxon>Magnoliopsida</taxon>
        <taxon>eudicotyledons</taxon>
        <taxon>Gunneridae</taxon>
        <taxon>Pentapetalae</taxon>
        <taxon>asterids</taxon>
        <taxon>Ericales</taxon>
        <taxon>Ericaceae</taxon>
        <taxon>Ericoideae</taxon>
        <taxon>Rhodoreae</taxon>
        <taxon>Rhododendron</taxon>
    </lineage>
</organism>
<proteinExistence type="predicted"/>
<evidence type="ECO:0000256" key="1">
    <source>
        <dbReference type="SAM" id="SignalP"/>
    </source>
</evidence>
<dbReference type="EMBL" id="WJXA01000013">
    <property type="protein sequence ID" value="KAF7120648.1"/>
    <property type="molecule type" value="Genomic_DNA"/>
</dbReference>